<dbReference type="SUPFAM" id="SSF52172">
    <property type="entry name" value="CheY-like"/>
    <property type="match status" value="1"/>
</dbReference>
<dbReference type="SUPFAM" id="SSF55785">
    <property type="entry name" value="PYP-like sensor domain (PAS domain)"/>
    <property type="match status" value="1"/>
</dbReference>
<dbReference type="AlphaFoldDB" id="A0A845LXF5"/>
<dbReference type="SMART" id="SM00388">
    <property type="entry name" value="HisKA"/>
    <property type="match status" value="1"/>
</dbReference>
<dbReference type="InterPro" id="IPR000014">
    <property type="entry name" value="PAS"/>
</dbReference>
<dbReference type="Proteomes" id="UP000467322">
    <property type="component" value="Unassembled WGS sequence"/>
</dbReference>
<evidence type="ECO:0000313" key="9">
    <source>
        <dbReference type="Proteomes" id="UP000467322"/>
    </source>
</evidence>
<dbReference type="EMBL" id="WTUX01000001">
    <property type="protein sequence ID" value="MZR11422.1"/>
    <property type="molecule type" value="Genomic_DNA"/>
</dbReference>
<keyword evidence="3 4" id="KW-0597">Phosphoprotein</keyword>
<dbReference type="GO" id="GO:0000155">
    <property type="term" value="F:phosphorelay sensor kinase activity"/>
    <property type="evidence" value="ECO:0007669"/>
    <property type="project" value="InterPro"/>
</dbReference>
<dbReference type="Pfam" id="PF02518">
    <property type="entry name" value="HATPase_c"/>
    <property type="match status" value="1"/>
</dbReference>
<dbReference type="InterPro" id="IPR003594">
    <property type="entry name" value="HATPase_dom"/>
</dbReference>
<dbReference type="InterPro" id="IPR036890">
    <property type="entry name" value="HATPase_C_sf"/>
</dbReference>
<evidence type="ECO:0000259" key="6">
    <source>
        <dbReference type="PROSITE" id="PS50110"/>
    </source>
</evidence>
<feature type="domain" description="PAS" evidence="7">
    <location>
        <begin position="319"/>
        <end position="380"/>
    </location>
</feature>
<evidence type="ECO:0000256" key="2">
    <source>
        <dbReference type="ARBA" id="ARBA00012438"/>
    </source>
</evidence>
<dbReference type="NCBIfam" id="TIGR00229">
    <property type="entry name" value="sensory_box"/>
    <property type="match status" value="1"/>
</dbReference>
<dbReference type="InterPro" id="IPR001789">
    <property type="entry name" value="Sig_transdc_resp-reg_receiver"/>
</dbReference>
<dbReference type="InterPro" id="IPR004358">
    <property type="entry name" value="Sig_transdc_His_kin-like_C"/>
</dbReference>
<evidence type="ECO:0000256" key="1">
    <source>
        <dbReference type="ARBA" id="ARBA00000085"/>
    </source>
</evidence>
<accession>A0A845LXF5</accession>
<evidence type="ECO:0000259" key="5">
    <source>
        <dbReference type="PROSITE" id="PS50109"/>
    </source>
</evidence>
<evidence type="ECO:0000256" key="3">
    <source>
        <dbReference type="ARBA" id="ARBA00022553"/>
    </source>
</evidence>
<dbReference type="Pfam" id="PF13426">
    <property type="entry name" value="PAS_9"/>
    <property type="match status" value="1"/>
</dbReference>
<feature type="modified residue" description="4-aspartylphosphate" evidence="4">
    <location>
        <position position="752"/>
    </location>
</feature>
<dbReference type="PROSITE" id="PS50109">
    <property type="entry name" value="HIS_KIN"/>
    <property type="match status" value="1"/>
</dbReference>
<dbReference type="PROSITE" id="PS50110">
    <property type="entry name" value="RESPONSE_REGULATORY"/>
    <property type="match status" value="1"/>
</dbReference>
<dbReference type="Gene3D" id="1.10.287.130">
    <property type="match status" value="1"/>
</dbReference>
<dbReference type="PANTHER" id="PTHR43065:SF49">
    <property type="entry name" value="HISTIDINE KINASE"/>
    <property type="match status" value="1"/>
</dbReference>
<dbReference type="SUPFAM" id="SSF55874">
    <property type="entry name" value="ATPase domain of HSP90 chaperone/DNA topoisomerase II/histidine kinase"/>
    <property type="match status" value="1"/>
</dbReference>
<dbReference type="Gene3D" id="3.30.450.20">
    <property type="entry name" value="PAS domain"/>
    <property type="match status" value="2"/>
</dbReference>
<dbReference type="CDD" id="cd00130">
    <property type="entry name" value="PAS"/>
    <property type="match status" value="1"/>
</dbReference>
<sequence length="818" mass="89631">MRKNMRKTNRTLLDEFPWHETNLGSPSNWPAEMRGVIDAIMATDFPVCTGWGPDTVQIYNDAYNAIFGDKHPESFGAPLRQTWPEIWEFVSESIGHVKRTGKPFSLKDAMLPLVRSEFPEECYFDFSYSAIKTLEGSTIGVMAIAHETTREVVARRRNQILELAPRGSAAVGIGSFSGELRDILAQNELDCQLAVLFRLSSDNGLPLEAEWAIGCDDGYIDALRPVVAAGLSRGGRRMVDLPDQIRREEAAARGCLIPVGDRDAKLVGALLLVPNSLVPIDSSYFGYADLISQKVHSLLHAAEVLHANMQATRERMSEQSAMYRFLFENIRDGAIYTATDGGPSDREIILAVNRRASEMLGYEPEEMVGMQRETFFFPSDGKLEAALQERGEDGFFSGELAFRTKDGQPVPMGITSNLFELPGGEVRSVTIIRDLTAQKAREQERDDRVRMEALANLTRAVAHDFNNLLTVVLGGLDMLDERLSEGDPNLPLIRNVTRAAEEAGNLTNQIMAYARPSQKKVKTIEVGSFLQEIRPLLESALGAGNSLAIRSTEVSGYVRTDPSVLTAGLLNLATNARQAMSNGGALYIGQSYPGRQDLYPSHDGYQLPASEHLAITVSDNGTGISEEVRARIFEPFVTTKAVGEGTGLGLSIFLEGIRAAGGDLRLSDERGNGATFQVLLPLVRQGERDTERDEAAVGHGEIVLYVEDNPHVRAQTTLMLEQLNFSPVVARHGREALAIARSDAHIDIVLTDLVMPGGISGRALASELMSIRPGIPIVMTTGYDPEGESGAGNDQWVLSKPYSREDLADILVRKLDQM</sequence>
<comment type="caution">
    <text evidence="8">The sequence shown here is derived from an EMBL/GenBank/DDBJ whole genome shotgun (WGS) entry which is preliminary data.</text>
</comment>
<evidence type="ECO:0000256" key="4">
    <source>
        <dbReference type="PROSITE-ProRule" id="PRU00169"/>
    </source>
</evidence>
<dbReference type="SMART" id="SM00387">
    <property type="entry name" value="HATPase_c"/>
    <property type="match status" value="1"/>
</dbReference>
<dbReference type="InterPro" id="IPR036097">
    <property type="entry name" value="HisK_dim/P_sf"/>
</dbReference>
<evidence type="ECO:0000259" key="7">
    <source>
        <dbReference type="PROSITE" id="PS50112"/>
    </source>
</evidence>
<dbReference type="PRINTS" id="PR00344">
    <property type="entry name" value="BCTRLSENSOR"/>
</dbReference>
<protein>
    <recommendedName>
        <fullName evidence="2">histidine kinase</fullName>
        <ecNumber evidence="2">2.7.13.3</ecNumber>
    </recommendedName>
</protein>
<dbReference type="Pfam" id="PF00072">
    <property type="entry name" value="Response_reg"/>
    <property type="match status" value="1"/>
</dbReference>
<dbReference type="CDD" id="cd00082">
    <property type="entry name" value="HisKA"/>
    <property type="match status" value="1"/>
</dbReference>
<dbReference type="PANTHER" id="PTHR43065">
    <property type="entry name" value="SENSOR HISTIDINE KINASE"/>
    <property type="match status" value="1"/>
</dbReference>
<dbReference type="SUPFAM" id="SSF47384">
    <property type="entry name" value="Homodimeric domain of signal transducing histidine kinase"/>
    <property type="match status" value="1"/>
</dbReference>
<dbReference type="SMART" id="SM00091">
    <property type="entry name" value="PAS"/>
    <property type="match status" value="1"/>
</dbReference>
<feature type="domain" description="Response regulatory" evidence="6">
    <location>
        <begin position="702"/>
        <end position="815"/>
    </location>
</feature>
<keyword evidence="9" id="KW-1185">Reference proteome</keyword>
<dbReference type="EC" id="2.7.13.3" evidence="2"/>
<dbReference type="Gene3D" id="3.30.565.10">
    <property type="entry name" value="Histidine kinase-like ATPase, C-terminal domain"/>
    <property type="match status" value="1"/>
</dbReference>
<reference evidence="8 9" key="1">
    <citation type="submission" date="2019-12" db="EMBL/GenBank/DDBJ databases">
        <title>Maritimibacter sp. nov. sp. isolated from sea sand.</title>
        <authorList>
            <person name="Kim J."/>
            <person name="Jeong S.E."/>
            <person name="Jung H.S."/>
            <person name="Jeon C.O."/>
        </authorList>
    </citation>
    <scope>NUCLEOTIDE SEQUENCE [LARGE SCALE GENOMIC DNA]</scope>
    <source>
        <strain evidence="8 9">DP07</strain>
    </source>
</reference>
<dbReference type="InterPro" id="IPR035965">
    <property type="entry name" value="PAS-like_dom_sf"/>
</dbReference>
<evidence type="ECO:0000313" key="8">
    <source>
        <dbReference type="EMBL" id="MZR11422.1"/>
    </source>
</evidence>
<dbReference type="SMART" id="SM00448">
    <property type="entry name" value="REC"/>
    <property type="match status" value="1"/>
</dbReference>
<dbReference type="PROSITE" id="PS50112">
    <property type="entry name" value="PAS"/>
    <property type="match status" value="1"/>
</dbReference>
<dbReference type="InterPro" id="IPR005467">
    <property type="entry name" value="His_kinase_dom"/>
</dbReference>
<proteinExistence type="predicted"/>
<feature type="domain" description="Histidine kinase" evidence="5">
    <location>
        <begin position="460"/>
        <end position="684"/>
    </location>
</feature>
<dbReference type="InterPro" id="IPR003661">
    <property type="entry name" value="HisK_dim/P_dom"/>
</dbReference>
<dbReference type="InterPro" id="IPR011006">
    <property type="entry name" value="CheY-like_superfamily"/>
</dbReference>
<comment type="catalytic activity">
    <reaction evidence="1">
        <text>ATP + protein L-histidine = ADP + protein N-phospho-L-histidine.</text>
        <dbReference type="EC" id="2.7.13.3"/>
    </reaction>
</comment>
<gene>
    <name evidence="8" type="ORF">GQE99_00040</name>
</gene>
<dbReference type="Gene3D" id="3.40.50.2300">
    <property type="match status" value="1"/>
</dbReference>
<name>A0A845LXF5_9RHOB</name>
<organism evidence="8 9">
    <name type="scientific">Maritimibacter harenae</name>
    <dbReference type="NCBI Taxonomy" id="2606218"/>
    <lineage>
        <taxon>Bacteria</taxon>
        <taxon>Pseudomonadati</taxon>
        <taxon>Pseudomonadota</taxon>
        <taxon>Alphaproteobacteria</taxon>
        <taxon>Rhodobacterales</taxon>
        <taxon>Roseobacteraceae</taxon>
        <taxon>Maritimibacter</taxon>
    </lineage>
</organism>